<name>A0A8J4DGF4_9ACTN</name>
<accession>A0A8J4DGF4</accession>
<feature type="chain" id="PRO_5038897703" description="Lipoprotein" evidence="2">
    <location>
        <begin position="21"/>
        <end position="258"/>
    </location>
</feature>
<keyword evidence="2" id="KW-0732">Signal</keyword>
<evidence type="ECO:0000256" key="1">
    <source>
        <dbReference type="SAM" id="MobiDB-lite"/>
    </source>
</evidence>
<keyword evidence="4" id="KW-1185">Reference proteome</keyword>
<dbReference type="SUPFAM" id="SSF89392">
    <property type="entry name" value="Prokaryotic lipoproteins and lipoprotein localization factors"/>
    <property type="match status" value="1"/>
</dbReference>
<feature type="region of interest" description="Disordered" evidence="1">
    <location>
        <begin position="238"/>
        <end position="258"/>
    </location>
</feature>
<sequence>MKRRLAVTGLALATALGLGACQTAPSDDAGKPAPTGAATAGATDAAAAKELTAAAAKLAEDTVRVEMTMGGGLTSTGVMDPQEGVAQMTMTMAGAGEGTEIAIRKLGDDMYLRFTGGLANVMGKKWMHLDASDLKAGSNFAVMPKDDPTGAQALAKAVTQVAKQGDTYTGVIDITKAPSLNKDSLKALGAKSNTVPFTAKVDDSGRLVEMTVDMSALAPTAGTMTTTYSDFGTKVSVNKPPAAQVTEPPKELAGLLNA</sequence>
<protein>
    <recommendedName>
        <fullName evidence="5">Lipoprotein</fullName>
    </recommendedName>
</protein>
<evidence type="ECO:0008006" key="5">
    <source>
        <dbReference type="Google" id="ProtNLM"/>
    </source>
</evidence>
<dbReference type="RefSeq" id="WP_203936459.1">
    <property type="nucleotide sequence ID" value="NZ_BAAAGJ010000005.1"/>
</dbReference>
<reference evidence="3" key="1">
    <citation type="submission" date="2021-01" db="EMBL/GenBank/DDBJ databases">
        <title>Whole genome shotgun sequence of Spirilliplanes yamanashiensis NBRC 15828.</title>
        <authorList>
            <person name="Komaki H."/>
            <person name="Tamura T."/>
        </authorList>
    </citation>
    <scope>NUCLEOTIDE SEQUENCE</scope>
    <source>
        <strain evidence="3">NBRC 15828</strain>
    </source>
</reference>
<organism evidence="3 4">
    <name type="scientific">Spirilliplanes yamanashiensis</name>
    <dbReference type="NCBI Taxonomy" id="42233"/>
    <lineage>
        <taxon>Bacteria</taxon>
        <taxon>Bacillati</taxon>
        <taxon>Actinomycetota</taxon>
        <taxon>Actinomycetes</taxon>
        <taxon>Micromonosporales</taxon>
        <taxon>Micromonosporaceae</taxon>
        <taxon>Spirilliplanes</taxon>
    </lineage>
</organism>
<gene>
    <name evidence="3" type="ORF">Sya03_04730</name>
</gene>
<dbReference type="AlphaFoldDB" id="A0A8J4DGF4"/>
<feature type="signal peptide" evidence="2">
    <location>
        <begin position="1"/>
        <end position="20"/>
    </location>
</feature>
<evidence type="ECO:0000313" key="3">
    <source>
        <dbReference type="EMBL" id="GIJ01121.1"/>
    </source>
</evidence>
<proteinExistence type="predicted"/>
<dbReference type="Gene3D" id="2.50.20.20">
    <property type="match status" value="1"/>
</dbReference>
<evidence type="ECO:0000313" key="4">
    <source>
        <dbReference type="Proteomes" id="UP000652013"/>
    </source>
</evidence>
<dbReference type="EMBL" id="BOOY01000003">
    <property type="protein sequence ID" value="GIJ01121.1"/>
    <property type="molecule type" value="Genomic_DNA"/>
</dbReference>
<dbReference type="PROSITE" id="PS51257">
    <property type="entry name" value="PROKAR_LIPOPROTEIN"/>
    <property type="match status" value="1"/>
</dbReference>
<comment type="caution">
    <text evidence="3">The sequence shown here is derived from an EMBL/GenBank/DDBJ whole genome shotgun (WGS) entry which is preliminary data.</text>
</comment>
<evidence type="ECO:0000256" key="2">
    <source>
        <dbReference type="SAM" id="SignalP"/>
    </source>
</evidence>
<dbReference type="InterPro" id="IPR029046">
    <property type="entry name" value="LolA/LolB/LppX"/>
</dbReference>
<dbReference type="Proteomes" id="UP000652013">
    <property type="component" value="Unassembled WGS sequence"/>
</dbReference>